<feature type="region of interest" description="Disordered" evidence="1">
    <location>
        <begin position="28"/>
        <end position="52"/>
    </location>
</feature>
<proteinExistence type="predicted"/>
<keyword evidence="3" id="KW-1185">Reference proteome</keyword>
<dbReference type="Proteomes" id="UP001595075">
    <property type="component" value="Unassembled WGS sequence"/>
</dbReference>
<accession>A0ABR4C3N1</accession>
<feature type="compositionally biased region" description="Polar residues" evidence="1">
    <location>
        <begin position="28"/>
        <end position="40"/>
    </location>
</feature>
<evidence type="ECO:0000313" key="3">
    <source>
        <dbReference type="Proteomes" id="UP001595075"/>
    </source>
</evidence>
<sequence length="200" mass="22243">MSLYLNSVSQLCLSLSLSRSVCIHSNSSPPLPFSTKSHLSTCPPATTTPTPKYLRTKKARKSPLCFHIYARDQSSHSSPVQSSPVHAIQPSVYFWLFLMECPNEPKPTQLSSAQLSPAQSQIQFKTNSKEMKRKPGQRGKSPDAYRCTVVSYRLCLCRWFGYIELPISLKSASSSFHGSYICYISAEAGWLVWLEGGISA</sequence>
<evidence type="ECO:0000313" key="2">
    <source>
        <dbReference type="EMBL" id="KAL2064552.1"/>
    </source>
</evidence>
<evidence type="ECO:0000256" key="1">
    <source>
        <dbReference type="SAM" id="MobiDB-lite"/>
    </source>
</evidence>
<comment type="caution">
    <text evidence="2">The sequence shown here is derived from an EMBL/GenBank/DDBJ whole genome shotgun (WGS) entry which is preliminary data.</text>
</comment>
<reference evidence="2 3" key="1">
    <citation type="journal article" date="2024" name="Commun. Biol.">
        <title>Comparative genomic analysis of thermophilic fungi reveals convergent evolutionary adaptations and gene losses.</title>
        <authorList>
            <person name="Steindorff A.S."/>
            <person name="Aguilar-Pontes M.V."/>
            <person name="Robinson A.J."/>
            <person name="Andreopoulos B."/>
            <person name="LaButti K."/>
            <person name="Kuo A."/>
            <person name="Mondo S."/>
            <person name="Riley R."/>
            <person name="Otillar R."/>
            <person name="Haridas S."/>
            <person name="Lipzen A."/>
            <person name="Grimwood J."/>
            <person name="Schmutz J."/>
            <person name="Clum A."/>
            <person name="Reid I.D."/>
            <person name="Moisan M.C."/>
            <person name="Butler G."/>
            <person name="Nguyen T.T.M."/>
            <person name="Dewar K."/>
            <person name="Conant G."/>
            <person name="Drula E."/>
            <person name="Henrissat B."/>
            <person name="Hansel C."/>
            <person name="Singer S."/>
            <person name="Hutchinson M.I."/>
            <person name="de Vries R.P."/>
            <person name="Natvig D.O."/>
            <person name="Powell A.J."/>
            <person name="Tsang A."/>
            <person name="Grigoriev I.V."/>
        </authorList>
    </citation>
    <scope>NUCLEOTIDE SEQUENCE [LARGE SCALE GENOMIC DNA]</scope>
    <source>
        <strain evidence="2 3">CBS 494.80</strain>
    </source>
</reference>
<name>A0ABR4C3N1_9HELO</name>
<gene>
    <name evidence="2" type="ORF">VTL71DRAFT_3689</name>
</gene>
<protein>
    <submittedName>
        <fullName evidence="2">Uncharacterized protein</fullName>
    </submittedName>
</protein>
<feature type="compositionally biased region" description="Low complexity" evidence="1">
    <location>
        <begin position="41"/>
        <end position="51"/>
    </location>
</feature>
<organism evidence="2 3">
    <name type="scientific">Oculimacula yallundae</name>
    <dbReference type="NCBI Taxonomy" id="86028"/>
    <lineage>
        <taxon>Eukaryota</taxon>
        <taxon>Fungi</taxon>
        <taxon>Dikarya</taxon>
        <taxon>Ascomycota</taxon>
        <taxon>Pezizomycotina</taxon>
        <taxon>Leotiomycetes</taxon>
        <taxon>Helotiales</taxon>
        <taxon>Ploettnerulaceae</taxon>
        <taxon>Oculimacula</taxon>
    </lineage>
</organism>
<dbReference type="EMBL" id="JAZHXI010000013">
    <property type="protein sequence ID" value="KAL2064552.1"/>
    <property type="molecule type" value="Genomic_DNA"/>
</dbReference>